<evidence type="ECO:0000313" key="2">
    <source>
        <dbReference type="EMBL" id="AUR96390.1"/>
    </source>
</evidence>
<feature type="compositionally biased region" description="Basic and acidic residues" evidence="1">
    <location>
        <begin position="118"/>
        <end position="128"/>
    </location>
</feature>
<dbReference type="InterPro" id="IPR044925">
    <property type="entry name" value="His-Me_finger_sf"/>
</dbReference>
<evidence type="ECO:0000313" key="3">
    <source>
        <dbReference type="Proteomes" id="UP000277460"/>
    </source>
</evidence>
<dbReference type="EMBL" id="MG592591">
    <property type="protein sequence ID" value="AUR96390.1"/>
    <property type="molecule type" value="Genomic_DNA"/>
</dbReference>
<dbReference type="Proteomes" id="UP000277460">
    <property type="component" value="Segment"/>
</dbReference>
<evidence type="ECO:0000256" key="1">
    <source>
        <dbReference type="SAM" id="MobiDB-lite"/>
    </source>
</evidence>
<sequence>MEHRYVAGYALRYILREDGALFNAKGQQLSPYLNTQGYPCVKVYKNGKRTTTAIHRLVAKTFVQNPHPRKYTVVLHLDDDPSNPHKDNLVWGTQSMNMQDMMAKGRGKNQFQLQELTTGKDNHEQANY</sequence>
<proteinExistence type="predicted"/>
<reference evidence="2 3" key="1">
    <citation type="submission" date="2017-11" db="EMBL/GenBank/DDBJ databases">
        <title>A major lineage of nontailed dsDNA viruses as unrecognized killers of marine bacteria.</title>
        <authorList>
            <person name="Kauffman K.M."/>
            <person name="Hussain F.A."/>
            <person name="Yang J."/>
            <person name="Arevalo P."/>
            <person name="Brown J.M."/>
            <person name="Chang W.K."/>
            <person name="VanInsberghe D."/>
            <person name="Elsherbini J."/>
            <person name="Cutler M.B."/>
            <person name="Kelly L."/>
            <person name="Polz M.F."/>
        </authorList>
    </citation>
    <scope>NUCLEOTIDE SEQUENCE [LARGE SCALE GENOMIC DNA]</scope>
</reference>
<feature type="region of interest" description="Disordered" evidence="1">
    <location>
        <begin position="105"/>
        <end position="128"/>
    </location>
</feature>
<accession>A0A2I7RRU9</accession>
<organism evidence="2 3">
    <name type="scientific">Vibrio phage 1.224.A._10N.261.48.B1</name>
    <dbReference type="NCBI Taxonomy" id="1881226"/>
    <lineage>
        <taxon>Viruses</taxon>
        <taxon>Duplodnaviria</taxon>
        <taxon>Heunggongvirae</taxon>
        <taxon>Uroviricota</taxon>
        <taxon>Caudoviricetes</taxon>
        <taxon>Schitoviridae</taxon>
        <taxon>Mukerjeevirus</taxon>
        <taxon>Mukerjeevirus mv48B1</taxon>
    </lineage>
</organism>
<dbReference type="Gene3D" id="3.90.75.20">
    <property type="match status" value="1"/>
</dbReference>
<name>A0A2I7RRU9_9CAUD</name>
<protein>
    <submittedName>
        <fullName evidence="2">Uncharacterized protein</fullName>
    </submittedName>
</protein>
<gene>
    <name evidence="2" type="ORF">NVP1224A_23</name>
</gene>
<dbReference type="SUPFAM" id="SSF54060">
    <property type="entry name" value="His-Me finger endonucleases"/>
    <property type="match status" value="1"/>
</dbReference>
<keyword evidence="3" id="KW-1185">Reference proteome</keyword>